<evidence type="ECO:0000313" key="2">
    <source>
        <dbReference type="Proteomes" id="UP000002949"/>
    </source>
</evidence>
<evidence type="ECO:0000313" key="1">
    <source>
        <dbReference type="EMBL" id="EHH08486.1"/>
    </source>
</evidence>
<dbReference type="STRING" id="1082933.A6B35_22540"/>
<dbReference type="KEGG" id="mamo:A6B35_22540"/>
<name>G6YGV6_9HYPH</name>
<dbReference type="AlphaFoldDB" id="G6YGV6"/>
<gene>
    <name evidence="1" type="ORF">MEA186_26084</name>
</gene>
<dbReference type="Proteomes" id="UP000002949">
    <property type="component" value="Unassembled WGS sequence"/>
</dbReference>
<keyword evidence="2" id="KW-1185">Reference proteome</keyword>
<proteinExistence type="predicted"/>
<sequence length="73" mass="7308">MQAAAMITGQGSGAACRPNAAARSGIAAVALMQRMALAAGVIFAVDRLPFPPLVSATMKTALILVGKRVGKAV</sequence>
<accession>G6YGV6</accession>
<reference evidence="1 2" key="1">
    <citation type="journal article" date="2012" name="J. Bacteriol.">
        <title>Draft Genome Sequence of Plant Growth-Promoting Rhizobium Mesorhizobium amorphae, Isolated from Zinc-Lead Mine Tailings.</title>
        <authorList>
            <person name="Hao X."/>
            <person name="Lin Y."/>
            <person name="Johnstone L."/>
            <person name="Baltrus D.A."/>
            <person name="Miller S.J."/>
            <person name="Wei G."/>
            <person name="Rensing C."/>
        </authorList>
    </citation>
    <scope>NUCLEOTIDE SEQUENCE [LARGE SCALE GENOMIC DNA]</scope>
    <source>
        <strain evidence="1 2">CCNWGS0123</strain>
    </source>
</reference>
<organism evidence="1 2">
    <name type="scientific">Mesorhizobium amorphae CCNWGS0123</name>
    <dbReference type="NCBI Taxonomy" id="1082933"/>
    <lineage>
        <taxon>Bacteria</taxon>
        <taxon>Pseudomonadati</taxon>
        <taxon>Pseudomonadota</taxon>
        <taxon>Alphaproteobacteria</taxon>
        <taxon>Hyphomicrobiales</taxon>
        <taxon>Phyllobacteriaceae</taxon>
        <taxon>Mesorhizobium</taxon>
    </lineage>
</organism>
<protein>
    <submittedName>
        <fullName evidence="1">Uncharacterized protein</fullName>
    </submittedName>
</protein>
<dbReference type="EMBL" id="AGSN01000181">
    <property type="protein sequence ID" value="EHH08486.1"/>
    <property type="molecule type" value="Genomic_DNA"/>
</dbReference>